<dbReference type="GO" id="GO:0071816">
    <property type="term" value="P:tail-anchored membrane protein insertion into ER membrane"/>
    <property type="evidence" value="ECO:0007669"/>
    <property type="project" value="InterPro"/>
</dbReference>
<sequence length="198" mass="22474">MPPALTVLVGAIFIELVSWLGFTLISEQLFAVYRWVFYRSSYAQQAQLRDEIFGLRKEVKGVSAMDEFAKWARVRRQLDGKTQAYEEITNTLRSTRTMFLLKAQVFTRGLFYLVYLGLSIAYRTTPMFYASDDWFGGGLIGWFLSLPFAPAGAISVVVWVYACRRVLRNVMELVLGDKLDAVPEQAADGVLAEKDKTD</sequence>
<feature type="transmembrane region" description="Helical" evidence="7">
    <location>
        <begin position="105"/>
        <end position="122"/>
    </location>
</feature>
<dbReference type="OrthoDB" id="69461at2759"/>
<evidence type="ECO:0000256" key="4">
    <source>
        <dbReference type="ARBA" id="ARBA00022824"/>
    </source>
</evidence>
<dbReference type="InterPro" id="IPR029012">
    <property type="entry name" value="Helix_hairpin_bin_sf"/>
</dbReference>
<gene>
    <name evidence="8" type="ORF">BCR44DRAFT_119406</name>
</gene>
<evidence type="ECO:0000256" key="1">
    <source>
        <dbReference type="ARBA" id="ARBA00004477"/>
    </source>
</evidence>
<dbReference type="Gene3D" id="1.10.287.660">
    <property type="entry name" value="Helix hairpin bin"/>
    <property type="match status" value="1"/>
</dbReference>
<keyword evidence="4" id="KW-0256">Endoplasmic reticulum</keyword>
<evidence type="ECO:0000256" key="5">
    <source>
        <dbReference type="ARBA" id="ARBA00022989"/>
    </source>
</evidence>
<dbReference type="GO" id="GO:0005789">
    <property type="term" value="C:endoplasmic reticulum membrane"/>
    <property type="evidence" value="ECO:0007669"/>
    <property type="project" value="UniProtKB-SubCell"/>
</dbReference>
<comment type="caution">
    <text evidence="8">The sequence shown here is derived from an EMBL/GenBank/DDBJ whole genome shotgun (WGS) entry which is preliminary data.</text>
</comment>
<evidence type="ECO:0000256" key="6">
    <source>
        <dbReference type="ARBA" id="ARBA00023136"/>
    </source>
</evidence>
<keyword evidence="6 7" id="KW-0472">Membrane</keyword>
<dbReference type="PANTHER" id="PTHR42650">
    <property type="entry name" value="TAIL-ANCHORED PROTEIN INSERTION RECEPTOR WRB"/>
    <property type="match status" value="1"/>
</dbReference>
<comment type="similarity">
    <text evidence="2">Belongs to the WRB/GET1 family.</text>
</comment>
<comment type="subcellular location">
    <subcellularLocation>
        <location evidence="1">Endoplasmic reticulum membrane</location>
        <topology evidence="1">Multi-pass membrane protein</topology>
    </subcellularLocation>
</comment>
<accession>A0A1Y2HQG7</accession>
<reference evidence="8 9" key="1">
    <citation type="submission" date="2016-07" db="EMBL/GenBank/DDBJ databases">
        <title>Pervasive Adenine N6-methylation of Active Genes in Fungi.</title>
        <authorList>
            <consortium name="DOE Joint Genome Institute"/>
            <person name="Mondo S.J."/>
            <person name="Dannebaum R.O."/>
            <person name="Kuo R.C."/>
            <person name="Labutti K."/>
            <person name="Haridas S."/>
            <person name="Kuo A."/>
            <person name="Salamov A."/>
            <person name="Ahrendt S.R."/>
            <person name="Lipzen A."/>
            <person name="Sullivan W."/>
            <person name="Andreopoulos W.B."/>
            <person name="Clum A."/>
            <person name="Lindquist E."/>
            <person name="Daum C."/>
            <person name="Ramamoorthy G.K."/>
            <person name="Gryganskyi A."/>
            <person name="Culley D."/>
            <person name="Magnuson J.K."/>
            <person name="James T.Y."/>
            <person name="O'Malley M.A."/>
            <person name="Stajich J.E."/>
            <person name="Spatafora J.W."/>
            <person name="Visel A."/>
            <person name="Grigoriev I.V."/>
        </authorList>
    </citation>
    <scope>NUCLEOTIDE SEQUENCE [LARGE SCALE GENOMIC DNA]</scope>
    <source>
        <strain evidence="8 9">PL171</strain>
    </source>
</reference>
<feature type="transmembrane region" description="Helical" evidence="7">
    <location>
        <begin position="6"/>
        <end position="25"/>
    </location>
</feature>
<dbReference type="Proteomes" id="UP000193411">
    <property type="component" value="Unassembled WGS sequence"/>
</dbReference>
<keyword evidence="9" id="KW-1185">Reference proteome</keyword>
<dbReference type="PANTHER" id="PTHR42650:SF1">
    <property type="entry name" value="GUIDED ENTRY OF TAIL-ANCHORED PROTEINS FACTOR 1"/>
    <property type="match status" value="1"/>
</dbReference>
<evidence type="ECO:0000313" key="8">
    <source>
        <dbReference type="EMBL" id="ORZ36847.1"/>
    </source>
</evidence>
<protein>
    <submittedName>
        <fullName evidence="8">WRB/Get1 family</fullName>
    </submittedName>
</protein>
<organism evidence="8 9">
    <name type="scientific">Catenaria anguillulae PL171</name>
    <dbReference type="NCBI Taxonomy" id="765915"/>
    <lineage>
        <taxon>Eukaryota</taxon>
        <taxon>Fungi</taxon>
        <taxon>Fungi incertae sedis</taxon>
        <taxon>Blastocladiomycota</taxon>
        <taxon>Blastocladiomycetes</taxon>
        <taxon>Blastocladiales</taxon>
        <taxon>Catenariaceae</taxon>
        <taxon>Catenaria</taxon>
    </lineage>
</organism>
<evidence type="ECO:0000256" key="7">
    <source>
        <dbReference type="SAM" id="Phobius"/>
    </source>
</evidence>
<evidence type="ECO:0000256" key="3">
    <source>
        <dbReference type="ARBA" id="ARBA00022692"/>
    </source>
</evidence>
<dbReference type="GO" id="GO:0043529">
    <property type="term" value="C:GET complex"/>
    <property type="evidence" value="ECO:0007669"/>
    <property type="project" value="TreeGrafter"/>
</dbReference>
<keyword evidence="5 7" id="KW-1133">Transmembrane helix</keyword>
<dbReference type="Pfam" id="PF04420">
    <property type="entry name" value="CHD5"/>
    <property type="match status" value="1"/>
</dbReference>
<evidence type="ECO:0000256" key="2">
    <source>
        <dbReference type="ARBA" id="ARBA00010799"/>
    </source>
</evidence>
<dbReference type="EMBL" id="MCFL01000015">
    <property type="protein sequence ID" value="ORZ36847.1"/>
    <property type="molecule type" value="Genomic_DNA"/>
</dbReference>
<feature type="transmembrane region" description="Helical" evidence="7">
    <location>
        <begin position="142"/>
        <end position="162"/>
    </location>
</feature>
<evidence type="ECO:0000313" key="9">
    <source>
        <dbReference type="Proteomes" id="UP000193411"/>
    </source>
</evidence>
<name>A0A1Y2HQG7_9FUNG</name>
<dbReference type="GO" id="GO:0043495">
    <property type="term" value="F:protein-membrane adaptor activity"/>
    <property type="evidence" value="ECO:0007669"/>
    <property type="project" value="TreeGrafter"/>
</dbReference>
<dbReference type="AlphaFoldDB" id="A0A1Y2HQG7"/>
<dbReference type="InterPro" id="IPR028945">
    <property type="entry name" value="Get1"/>
</dbReference>
<proteinExistence type="inferred from homology"/>
<dbReference type="STRING" id="765915.A0A1Y2HQG7"/>
<keyword evidence="3 7" id="KW-0812">Transmembrane</keyword>